<protein>
    <submittedName>
        <fullName evidence="1">Uncharacterized protein</fullName>
    </submittedName>
</protein>
<keyword evidence="2" id="KW-1185">Reference proteome</keyword>
<comment type="caution">
    <text evidence="1">The sequence shown here is derived from an EMBL/GenBank/DDBJ whole genome shotgun (WGS) entry which is preliminary data.</text>
</comment>
<evidence type="ECO:0000313" key="1">
    <source>
        <dbReference type="EMBL" id="KAF5175342.1"/>
    </source>
</evidence>
<evidence type="ECO:0000313" key="2">
    <source>
        <dbReference type="Proteomes" id="UP000554482"/>
    </source>
</evidence>
<name>A0A7J6USV9_THATH</name>
<accession>A0A7J6USV9</accession>
<reference evidence="1 2" key="1">
    <citation type="submission" date="2020-06" db="EMBL/GenBank/DDBJ databases">
        <title>Transcriptomic and genomic resources for Thalictrum thalictroides and T. hernandezii: Facilitating candidate gene discovery in an emerging model plant lineage.</title>
        <authorList>
            <person name="Arias T."/>
            <person name="Riano-Pachon D.M."/>
            <person name="Di Stilio V.S."/>
        </authorList>
    </citation>
    <scope>NUCLEOTIDE SEQUENCE [LARGE SCALE GENOMIC DNA]</scope>
    <source>
        <strain evidence="2">cv. WT478/WT964</strain>
        <tissue evidence="1">Leaves</tissue>
    </source>
</reference>
<organism evidence="1 2">
    <name type="scientific">Thalictrum thalictroides</name>
    <name type="common">Rue-anemone</name>
    <name type="synonym">Anemone thalictroides</name>
    <dbReference type="NCBI Taxonomy" id="46969"/>
    <lineage>
        <taxon>Eukaryota</taxon>
        <taxon>Viridiplantae</taxon>
        <taxon>Streptophyta</taxon>
        <taxon>Embryophyta</taxon>
        <taxon>Tracheophyta</taxon>
        <taxon>Spermatophyta</taxon>
        <taxon>Magnoliopsida</taxon>
        <taxon>Ranunculales</taxon>
        <taxon>Ranunculaceae</taxon>
        <taxon>Thalictroideae</taxon>
        <taxon>Thalictrum</taxon>
    </lineage>
</organism>
<proteinExistence type="predicted"/>
<dbReference type="Proteomes" id="UP000554482">
    <property type="component" value="Unassembled WGS sequence"/>
</dbReference>
<dbReference type="EMBL" id="JABWDY010044203">
    <property type="protein sequence ID" value="KAF5175342.1"/>
    <property type="molecule type" value="Genomic_DNA"/>
</dbReference>
<sequence length="94" mass="11070">MKTFSEMRKGKLFRAHTVCRERVVDLCSSEQELSDLHIQARQYKPCTIYQGYGKVCKDMAKHTEINSQLKLLSVRESTMIFLAVLLRKRRSFEK</sequence>
<gene>
    <name evidence="1" type="ORF">FRX31_035067</name>
</gene>
<dbReference type="AlphaFoldDB" id="A0A7J6USV9"/>